<reference evidence="3 4" key="1">
    <citation type="submission" date="2020-07" db="EMBL/GenBank/DDBJ databases">
        <title>Draft genome sequence of four isobutane-metabolizing strains capable of cometabolically degrading diverse ether contaminants.</title>
        <authorList>
            <person name="Chen W."/>
            <person name="Faulkner N."/>
            <person name="Smith C."/>
            <person name="Hyman M."/>
        </authorList>
    </citation>
    <scope>NUCLEOTIDE SEQUENCE [LARGE SCALE GENOMIC DNA]</scope>
    <source>
        <strain evidence="3 4">2A</strain>
    </source>
</reference>
<evidence type="ECO:0000256" key="1">
    <source>
        <dbReference type="SAM" id="MobiDB-lite"/>
    </source>
</evidence>
<dbReference type="Pfam" id="PF05305">
    <property type="entry name" value="DUF732"/>
    <property type="match status" value="1"/>
</dbReference>
<name>A0A7G8PA28_9MYCO</name>
<dbReference type="EMBL" id="CP059894">
    <property type="protein sequence ID" value="QNJ91194.1"/>
    <property type="molecule type" value="Genomic_DNA"/>
</dbReference>
<evidence type="ECO:0000313" key="4">
    <source>
        <dbReference type="Proteomes" id="UP000515498"/>
    </source>
</evidence>
<protein>
    <submittedName>
        <fullName evidence="3">DUF732 domain-containing protein</fullName>
    </submittedName>
</protein>
<dbReference type="AlphaFoldDB" id="A0A7G8PA28"/>
<gene>
    <name evidence="3" type="ORF">HZU40_23665</name>
</gene>
<accession>A0A7G8PA28</accession>
<dbReference type="InterPro" id="IPR007969">
    <property type="entry name" value="DUF732"/>
</dbReference>
<evidence type="ECO:0000313" key="3">
    <source>
        <dbReference type="EMBL" id="QNJ91194.1"/>
    </source>
</evidence>
<evidence type="ECO:0000259" key="2">
    <source>
        <dbReference type="Pfam" id="PF05305"/>
    </source>
</evidence>
<proteinExistence type="predicted"/>
<dbReference type="KEGG" id="mflu:HZU40_23665"/>
<sequence>MVLAVSGCSHNEPGNSGSSTSGRSTDRDTAFVQSLKRNQGIDIDESAAIDIARAGCQAPTAGVGLYNAQQKLQQRHPEYDISTVALVMAQGVLAYCPERLP</sequence>
<feature type="domain" description="DUF732" evidence="2">
    <location>
        <begin position="28"/>
        <end position="98"/>
    </location>
</feature>
<feature type="region of interest" description="Disordered" evidence="1">
    <location>
        <begin position="1"/>
        <end position="28"/>
    </location>
</feature>
<dbReference type="Proteomes" id="UP000515498">
    <property type="component" value="Chromosome"/>
</dbReference>
<organism evidence="3 4">
    <name type="scientific">Mycolicibacterium fluoranthenivorans</name>
    <dbReference type="NCBI Taxonomy" id="258505"/>
    <lineage>
        <taxon>Bacteria</taxon>
        <taxon>Bacillati</taxon>
        <taxon>Actinomycetota</taxon>
        <taxon>Actinomycetes</taxon>
        <taxon>Mycobacteriales</taxon>
        <taxon>Mycobacteriaceae</taxon>
        <taxon>Mycolicibacterium</taxon>
    </lineage>
</organism>